<dbReference type="EC" id="6.3.2.3" evidence="11"/>
<protein>
    <recommendedName>
        <fullName evidence="11">Glutathione synthetase</fullName>
        <ecNumber evidence="11">6.3.2.3</ecNumber>
    </recommendedName>
    <alternativeName>
        <fullName evidence="11">GSH synthetase</fullName>
        <shortName evidence="11">GSH-S</shortName>
        <shortName evidence="11">GSHase</shortName>
    </alternativeName>
    <alternativeName>
        <fullName evidence="11">Glutathione synthase</fullName>
    </alternativeName>
</protein>
<evidence type="ECO:0000256" key="1">
    <source>
        <dbReference type="ARBA" id="ARBA00001936"/>
    </source>
</evidence>
<comment type="cofactor">
    <cofactor evidence="1">
        <name>Mn(2+)</name>
        <dbReference type="ChEBI" id="CHEBI:29035"/>
    </cofactor>
</comment>
<evidence type="ECO:0000256" key="9">
    <source>
        <dbReference type="ARBA" id="ARBA00023211"/>
    </source>
</evidence>
<accession>A0A2V4EGZ5</accession>
<dbReference type="GO" id="GO:0005524">
    <property type="term" value="F:ATP binding"/>
    <property type="evidence" value="ECO:0007669"/>
    <property type="project" value="UniProtKB-UniRule"/>
</dbReference>
<evidence type="ECO:0000259" key="12">
    <source>
        <dbReference type="PROSITE" id="PS50975"/>
    </source>
</evidence>
<evidence type="ECO:0000256" key="10">
    <source>
        <dbReference type="ARBA" id="ARBA00050650"/>
    </source>
</evidence>
<dbReference type="FunFam" id="3.30.1490.20:FF:000009">
    <property type="entry name" value="Glutathione synthetase"/>
    <property type="match status" value="1"/>
</dbReference>
<keyword evidence="9" id="KW-0464">Manganese</keyword>
<comment type="caution">
    <text evidence="13">The sequence shown here is derived from an EMBL/GenBank/DDBJ whole genome shotgun (WGS) entry which is preliminary data.</text>
</comment>
<comment type="pathway">
    <text evidence="11">Sulfur metabolism; glutathione biosynthesis; glutathione from L-cysteine and L-glutamate: step 2/2.</text>
</comment>
<comment type="catalytic activity">
    <reaction evidence="10 11">
        <text>gamma-L-glutamyl-L-cysteine + glycine + ATP = glutathione + ADP + phosphate + H(+)</text>
        <dbReference type="Rhea" id="RHEA:13557"/>
        <dbReference type="ChEBI" id="CHEBI:15378"/>
        <dbReference type="ChEBI" id="CHEBI:30616"/>
        <dbReference type="ChEBI" id="CHEBI:43474"/>
        <dbReference type="ChEBI" id="CHEBI:57305"/>
        <dbReference type="ChEBI" id="CHEBI:57925"/>
        <dbReference type="ChEBI" id="CHEBI:58173"/>
        <dbReference type="ChEBI" id="CHEBI:456216"/>
        <dbReference type="EC" id="6.3.2.3"/>
    </reaction>
</comment>
<name>A0A2V4EGZ5_9GAMM</name>
<sequence length="318" mass="35824">MIKLGIVMDPISHIKLKKDTSFAMLLEAQKRGYQLYYMEMNDLFLRNGEASATTRTLKVHNNSEHWFDLGDDQTIALSELDVILMRKDPPFDTEFIYATYILERAEEKGVLVVNKPQSLRDCNEKLFTAWFAEFTPETIVTRQTSQIKAFHQQYQDIILKPLDGMGGSSIFRIKQDDPNISVIIETLTEHNRRYCMAQNFIPAIKDGDKRVLVVDGVPVPYCLARIPQKGETRGNLAAGGHGEVRALSDSDWKIANSIGPTLKQKGLLFVGLDIIGDKLTEINVTSPTCVREIEAAHPDLSITGLLMDAIELRLNKKS</sequence>
<evidence type="ECO:0000313" key="13">
    <source>
        <dbReference type="EMBL" id="PXZ07517.1"/>
    </source>
</evidence>
<dbReference type="Gene3D" id="3.40.50.20">
    <property type="match status" value="1"/>
</dbReference>
<dbReference type="GO" id="GO:0004363">
    <property type="term" value="F:glutathione synthase activity"/>
    <property type="evidence" value="ECO:0007669"/>
    <property type="project" value="UniProtKB-UniRule"/>
</dbReference>
<evidence type="ECO:0000256" key="3">
    <source>
        <dbReference type="ARBA" id="ARBA00022598"/>
    </source>
</evidence>
<dbReference type="GO" id="GO:0046872">
    <property type="term" value="F:metal ion binding"/>
    <property type="evidence" value="ECO:0007669"/>
    <property type="project" value="UniProtKB-KW"/>
</dbReference>
<dbReference type="InterPro" id="IPR004218">
    <property type="entry name" value="GSHS_ATP-bd"/>
</dbReference>
<dbReference type="HAMAP" id="MF_00162">
    <property type="entry name" value="GSH_S"/>
    <property type="match status" value="1"/>
</dbReference>
<proteinExistence type="inferred from homology"/>
<evidence type="ECO:0000256" key="6">
    <source>
        <dbReference type="ARBA" id="ARBA00022741"/>
    </source>
</evidence>
<dbReference type="SUPFAM" id="SSF56059">
    <property type="entry name" value="Glutathione synthetase ATP-binding domain-like"/>
    <property type="match status" value="1"/>
</dbReference>
<dbReference type="NCBIfam" id="TIGR01380">
    <property type="entry name" value="glut_syn"/>
    <property type="match status" value="1"/>
</dbReference>
<keyword evidence="5" id="KW-0479">Metal-binding</keyword>
<keyword evidence="8" id="KW-0460">Magnesium</keyword>
<evidence type="ECO:0000256" key="11">
    <source>
        <dbReference type="HAMAP-Rule" id="MF_00162"/>
    </source>
</evidence>
<dbReference type="GO" id="GO:0005737">
    <property type="term" value="C:cytoplasm"/>
    <property type="evidence" value="ECO:0007669"/>
    <property type="project" value="TreeGrafter"/>
</dbReference>
<evidence type="ECO:0000313" key="14">
    <source>
        <dbReference type="Proteomes" id="UP000247932"/>
    </source>
</evidence>
<keyword evidence="14" id="KW-1185">Reference proteome</keyword>
<evidence type="ECO:0000256" key="2">
    <source>
        <dbReference type="ARBA" id="ARBA00001946"/>
    </source>
</evidence>
<dbReference type="InterPro" id="IPR013815">
    <property type="entry name" value="ATP_grasp_subdomain_1"/>
</dbReference>
<dbReference type="InterPro" id="IPR011761">
    <property type="entry name" value="ATP-grasp"/>
</dbReference>
<reference evidence="13 14" key="1">
    <citation type="submission" date="2018-05" db="EMBL/GenBank/DDBJ databases">
        <title>Reference genomes for bee gut microbiota database.</title>
        <authorList>
            <person name="Ellegaard K.M."/>
        </authorList>
    </citation>
    <scope>NUCLEOTIDE SEQUENCE [LARGE SCALE GENOMIC DNA]</scope>
    <source>
        <strain evidence="13 14">ESL0182</strain>
    </source>
</reference>
<keyword evidence="4 11" id="KW-0317">Glutathione biosynthesis</keyword>
<dbReference type="PANTHER" id="PTHR21621">
    <property type="entry name" value="RIBOSOMAL PROTEIN S6 MODIFICATION PROTEIN"/>
    <property type="match status" value="1"/>
</dbReference>
<comment type="similarity">
    <text evidence="11">Belongs to the prokaryotic GSH synthase family.</text>
</comment>
<keyword evidence="6 11" id="KW-0547">Nucleotide-binding</keyword>
<dbReference type="InterPro" id="IPR004215">
    <property type="entry name" value="GSHS_N"/>
</dbReference>
<dbReference type="NCBIfam" id="NF003573">
    <property type="entry name" value="PRK05246.1"/>
    <property type="match status" value="1"/>
</dbReference>
<dbReference type="AlphaFoldDB" id="A0A2V4EGZ5"/>
<dbReference type="UniPathway" id="UPA00142">
    <property type="reaction ID" value="UER00210"/>
</dbReference>
<organism evidence="13 14">
    <name type="scientific">Gilliamella apicola</name>
    <dbReference type="NCBI Taxonomy" id="1196095"/>
    <lineage>
        <taxon>Bacteria</taxon>
        <taxon>Pseudomonadati</taxon>
        <taxon>Pseudomonadota</taxon>
        <taxon>Gammaproteobacteria</taxon>
        <taxon>Orbales</taxon>
        <taxon>Orbaceae</taxon>
        <taxon>Gilliamella</taxon>
    </lineage>
</organism>
<keyword evidence="3 11" id="KW-0436">Ligase</keyword>
<evidence type="ECO:0000256" key="7">
    <source>
        <dbReference type="ARBA" id="ARBA00022840"/>
    </source>
</evidence>
<dbReference type="Gene3D" id="3.30.1490.20">
    <property type="entry name" value="ATP-grasp fold, A domain"/>
    <property type="match status" value="1"/>
</dbReference>
<evidence type="ECO:0000256" key="4">
    <source>
        <dbReference type="ARBA" id="ARBA00022684"/>
    </source>
</evidence>
<dbReference type="Pfam" id="PF02955">
    <property type="entry name" value="GSH-S_ATP"/>
    <property type="match status" value="1"/>
</dbReference>
<gene>
    <name evidence="11" type="primary">gshB</name>
    <name evidence="13" type="ORF">DKK70_06590</name>
</gene>
<feature type="domain" description="ATP-grasp" evidence="12">
    <location>
        <begin position="125"/>
        <end position="311"/>
    </location>
</feature>
<evidence type="ECO:0000256" key="8">
    <source>
        <dbReference type="ARBA" id="ARBA00022842"/>
    </source>
</evidence>
<dbReference type="RefSeq" id="WP_110433275.1">
    <property type="nucleotide sequence ID" value="NZ_QGLR01000009.1"/>
</dbReference>
<dbReference type="FunFam" id="3.40.50.20:FF:000009">
    <property type="entry name" value="Glutathione synthetase"/>
    <property type="match status" value="1"/>
</dbReference>
<dbReference type="Gene3D" id="3.30.470.20">
    <property type="entry name" value="ATP-grasp fold, B domain"/>
    <property type="match status" value="1"/>
</dbReference>
<keyword evidence="7 11" id="KW-0067">ATP-binding</keyword>
<dbReference type="PROSITE" id="PS50975">
    <property type="entry name" value="ATP_GRASP"/>
    <property type="match status" value="1"/>
</dbReference>
<dbReference type="SUPFAM" id="SSF52440">
    <property type="entry name" value="PreATP-grasp domain"/>
    <property type="match status" value="1"/>
</dbReference>
<dbReference type="PANTHER" id="PTHR21621:SF4">
    <property type="entry name" value="GLUTATHIONE SYNTHETASE"/>
    <property type="match status" value="1"/>
</dbReference>
<dbReference type="InterPro" id="IPR016185">
    <property type="entry name" value="PreATP-grasp_dom_sf"/>
</dbReference>
<dbReference type="STRING" id="1196095.GAPWK_1804"/>
<dbReference type="FunFam" id="3.30.470.20:FF:000010">
    <property type="entry name" value="Glutathione synthetase"/>
    <property type="match status" value="1"/>
</dbReference>
<dbReference type="Pfam" id="PF02951">
    <property type="entry name" value="GSH-S_N"/>
    <property type="match status" value="1"/>
</dbReference>
<comment type="cofactor">
    <cofactor evidence="2">
        <name>Mg(2+)</name>
        <dbReference type="ChEBI" id="CHEBI:18420"/>
    </cofactor>
</comment>
<dbReference type="OrthoDB" id="9785415at2"/>
<dbReference type="Proteomes" id="UP000247932">
    <property type="component" value="Unassembled WGS sequence"/>
</dbReference>
<dbReference type="InterPro" id="IPR006284">
    <property type="entry name" value="Glut_synth_pro"/>
</dbReference>
<evidence type="ECO:0000256" key="5">
    <source>
        <dbReference type="ARBA" id="ARBA00022723"/>
    </source>
</evidence>
<dbReference type="EMBL" id="QGLR01000009">
    <property type="protein sequence ID" value="PXZ07517.1"/>
    <property type="molecule type" value="Genomic_DNA"/>
</dbReference>